<evidence type="ECO:0000256" key="2">
    <source>
        <dbReference type="ARBA" id="ARBA00022679"/>
    </source>
</evidence>
<keyword evidence="1 4" id="KW-0328">Glycosyltransferase</keyword>
<dbReference type="NCBIfam" id="TIGR01245">
    <property type="entry name" value="trpD"/>
    <property type="match status" value="1"/>
</dbReference>
<dbReference type="InterPro" id="IPR005940">
    <property type="entry name" value="Anthranilate_Pribosyl_Tfrase"/>
</dbReference>
<dbReference type="InterPro" id="IPR000312">
    <property type="entry name" value="Glycosyl_Trfase_fam3"/>
</dbReference>
<evidence type="ECO:0000256" key="4">
    <source>
        <dbReference type="HAMAP-Rule" id="MF_00211"/>
    </source>
</evidence>
<keyword evidence="8" id="KW-1185">Reference proteome</keyword>
<evidence type="ECO:0000259" key="6">
    <source>
        <dbReference type="Pfam" id="PF02885"/>
    </source>
</evidence>
<feature type="domain" description="Glycosyl transferase family 3 N-terminal" evidence="6">
    <location>
        <begin position="6"/>
        <end position="67"/>
    </location>
</feature>
<dbReference type="Gene3D" id="3.40.1030.10">
    <property type="entry name" value="Nucleoside phosphorylase/phosphoribosyltransferase catalytic domain"/>
    <property type="match status" value="1"/>
</dbReference>
<dbReference type="GO" id="GO:0004048">
    <property type="term" value="F:anthranilate phosphoribosyltransferase activity"/>
    <property type="evidence" value="ECO:0007669"/>
    <property type="project" value="UniProtKB-EC"/>
</dbReference>
<dbReference type="InterPro" id="IPR017459">
    <property type="entry name" value="Glycosyl_Trfase_fam3_N_dom"/>
</dbReference>
<gene>
    <name evidence="4 7" type="primary">trpD</name>
    <name evidence="7" type="ORF">ACFOKA_04105</name>
</gene>
<feature type="binding site" evidence="4">
    <location>
        <position position="227"/>
    </location>
    <ligand>
        <name>Mg(2+)</name>
        <dbReference type="ChEBI" id="CHEBI:18420"/>
        <label>1</label>
    </ligand>
</feature>
<comment type="caution">
    <text evidence="7">The sequence shown here is derived from an EMBL/GenBank/DDBJ whole genome shotgun (WGS) entry which is preliminary data.</text>
</comment>
<dbReference type="Pfam" id="PF02885">
    <property type="entry name" value="Glycos_trans_3N"/>
    <property type="match status" value="1"/>
</dbReference>
<dbReference type="HAMAP" id="MF_00211">
    <property type="entry name" value="TrpD"/>
    <property type="match status" value="1"/>
</dbReference>
<dbReference type="Gene3D" id="1.20.970.10">
    <property type="entry name" value="Transferase, Pyrimidine Nucleoside Phosphorylase, Chain C"/>
    <property type="match status" value="1"/>
</dbReference>
<dbReference type="SUPFAM" id="SSF52418">
    <property type="entry name" value="Nucleoside phosphorylase/phosphoribosyltransferase catalytic domain"/>
    <property type="match status" value="1"/>
</dbReference>
<keyword evidence="3 4" id="KW-0822">Tryptophan biosynthesis</keyword>
<comment type="subunit">
    <text evidence="4">Homodimer.</text>
</comment>
<evidence type="ECO:0000256" key="3">
    <source>
        <dbReference type="ARBA" id="ARBA00022822"/>
    </source>
</evidence>
<protein>
    <recommendedName>
        <fullName evidence="4">Anthranilate phosphoribosyltransferase</fullName>
        <ecNumber evidence="4">2.4.2.18</ecNumber>
    </recommendedName>
</protein>
<keyword evidence="2 4" id="KW-0808">Transferase</keyword>
<feature type="binding site" evidence="4">
    <location>
        <position position="89"/>
    </location>
    <ligand>
        <name>5-phospho-alpha-D-ribose 1-diphosphate</name>
        <dbReference type="ChEBI" id="CHEBI:58017"/>
    </ligand>
</feature>
<comment type="similarity">
    <text evidence="4">Belongs to the anthranilate phosphoribosyltransferase family.</text>
</comment>
<comment type="caution">
    <text evidence="4">Lacks conserved residue(s) required for the propagation of feature annotation.</text>
</comment>
<dbReference type="EC" id="2.4.2.18" evidence="4"/>
<dbReference type="Proteomes" id="UP001595444">
    <property type="component" value="Unassembled WGS sequence"/>
</dbReference>
<feature type="binding site" evidence="4">
    <location>
        <position position="112"/>
    </location>
    <ligand>
        <name>anthranilate</name>
        <dbReference type="ChEBI" id="CHEBI:16567"/>
        <label>1</label>
    </ligand>
</feature>
<evidence type="ECO:0000256" key="1">
    <source>
        <dbReference type="ARBA" id="ARBA00022676"/>
    </source>
</evidence>
<feature type="binding site" evidence="4">
    <location>
        <position position="167"/>
    </location>
    <ligand>
        <name>anthranilate</name>
        <dbReference type="ChEBI" id="CHEBI:16567"/>
        <label>2</label>
    </ligand>
</feature>
<evidence type="ECO:0000259" key="5">
    <source>
        <dbReference type="Pfam" id="PF00591"/>
    </source>
</evidence>
<dbReference type="PANTHER" id="PTHR43285:SF2">
    <property type="entry name" value="ANTHRANILATE PHOSPHORIBOSYLTRANSFERASE"/>
    <property type="match status" value="1"/>
</dbReference>
<dbReference type="RefSeq" id="WP_194212061.1">
    <property type="nucleotide sequence ID" value="NZ_CP061205.1"/>
</dbReference>
<dbReference type="InterPro" id="IPR035902">
    <property type="entry name" value="Nuc_phospho_transferase"/>
</dbReference>
<sequence>MTDFISILAKMAEGKTLPVKEAEAAFDIIMRGEADTSQMAAFLTALRVRGETVDEIIGGTQIMRRHADTIKAPPNAIDIVGTGGSGLSTYNVSTAACFIVAAAGIPVAKHGNRAASSKSGSADVLEALGGSLDIGMQKVQQALDTTGFTFLFARAHHKAMRHVAPVRASLKFKTIFNLLGPLSSPARAEYQLLGVFDKKWLLPLAEVLKELGSKHVMIVHGSDGMDEITTSGLTHVAELKDGIINQYTISPADAGLETVALEQLLGGDATFNAQAIHSVMNGEKSPLRDIVLMNAGAALKIAGKATTLKQAVSYAAEILDTGKARETMNNWIMFTKECEKKA</sequence>
<feature type="binding site" evidence="4">
    <location>
        <begin position="84"/>
        <end position="85"/>
    </location>
    <ligand>
        <name>5-phospho-alpha-D-ribose 1-diphosphate</name>
        <dbReference type="ChEBI" id="CHEBI:58017"/>
    </ligand>
</feature>
<dbReference type="SUPFAM" id="SSF47648">
    <property type="entry name" value="Nucleoside phosphorylase/phosphoribosyltransferase N-terminal domain"/>
    <property type="match status" value="1"/>
</dbReference>
<comment type="cofactor">
    <cofactor evidence="4">
        <name>Mg(2+)</name>
        <dbReference type="ChEBI" id="CHEBI:18420"/>
    </cofactor>
    <text evidence="4">Binds 2 magnesium ions per monomer.</text>
</comment>
<comment type="pathway">
    <text evidence="4">Amino-acid biosynthesis; L-tryptophan biosynthesis; L-tryptophan from chorismate: step 2/5.</text>
</comment>
<comment type="catalytic activity">
    <reaction evidence="4">
        <text>N-(5-phospho-beta-D-ribosyl)anthranilate + diphosphate = 5-phospho-alpha-D-ribose 1-diphosphate + anthranilate</text>
        <dbReference type="Rhea" id="RHEA:11768"/>
        <dbReference type="ChEBI" id="CHEBI:16567"/>
        <dbReference type="ChEBI" id="CHEBI:18277"/>
        <dbReference type="ChEBI" id="CHEBI:33019"/>
        <dbReference type="ChEBI" id="CHEBI:58017"/>
        <dbReference type="EC" id="2.4.2.18"/>
    </reaction>
</comment>
<organism evidence="7 8">
    <name type="scientific">Kordiimonas pumila</name>
    <dbReference type="NCBI Taxonomy" id="2161677"/>
    <lineage>
        <taxon>Bacteria</taxon>
        <taxon>Pseudomonadati</taxon>
        <taxon>Pseudomonadota</taxon>
        <taxon>Alphaproteobacteria</taxon>
        <taxon>Kordiimonadales</taxon>
        <taxon>Kordiimonadaceae</taxon>
        <taxon>Kordiimonas</taxon>
    </lineage>
</organism>
<comment type="function">
    <text evidence="4">Catalyzes the transfer of the phosphoribosyl group of 5-phosphorylribose-1-pyrophosphate (PRPP) to anthranilate to yield N-(5'-phosphoribosyl)-anthranilate (PRA).</text>
</comment>
<feature type="binding site" evidence="4">
    <location>
        <position position="81"/>
    </location>
    <ligand>
        <name>anthranilate</name>
        <dbReference type="ChEBI" id="CHEBI:16567"/>
        <label>1</label>
    </ligand>
</feature>
<name>A0ABV7D2I5_9PROT</name>
<feature type="binding site" evidence="4">
    <location>
        <begin position="91"/>
        <end position="94"/>
    </location>
    <ligand>
        <name>5-phospho-alpha-D-ribose 1-diphosphate</name>
        <dbReference type="ChEBI" id="CHEBI:58017"/>
    </ligand>
</feature>
<feature type="binding site" evidence="4">
    <location>
        <position position="93"/>
    </location>
    <ligand>
        <name>Mg(2+)</name>
        <dbReference type="ChEBI" id="CHEBI:18420"/>
        <label>1</label>
    </ligand>
</feature>
<keyword evidence="4" id="KW-0057">Aromatic amino acid biosynthesis</keyword>
<dbReference type="EMBL" id="JBHRSL010000002">
    <property type="protein sequence ID" value="MFC3051085.1"/>
    <property type="molecule type" value="Genomic_DNA"/>
</dbReference>
<dbReference type="PANTHER" id="PTHR43285">
    <property type="entry name" value="ANTHRANILATE PHOSPHORIBOSYLTRANSFERASE"/>
    <property type="match status" value="1"/>
</dbReference>
<dbReference type="InterPro" id="IPR036320">
    <property type="entry name" value="Glycosyl_Trfase_fam3_N_dom_sf"/>
</dbReference>
<feature type="domain" description="Glycosyl transferase family 3" evidence="5">
    <location>
        <begin position="75"/>
        <end position="324"/>
    </location>
</feature>
<feature type="binding site" evidence="4">
    <location>
        <position position="121"/>
    </location>
    <ligand>
        <name>5-phospho-alpha-D-ribose 1-diphosphate</name>
        <dbReference type="ChEBI" id="CHEBI:58017"/>
    </ligand>
</feature>
<evidence type="ECO:0000313" key="7">
    <source>
        <dbReference type="EMBL" id="MFC3051085.1"/>
    </source>
</evidence>
<dbReference type="Pfam" id="PF00591">
    <property type="entry name" value="Glycos_transf_3"/>
    <property type="match status" value="1"/>
</dbReference>
<feature type="binding site" evidence="4">
    <location>
        <position position="227"/>
    </location>
    <ligand>
        <name>Mg(2+)</name>
        <dbReference type="ChEBI" id="CHEBI:18420"/>
        <label>2</label>
    </ligand>
</feature>
<keyword evidence="4" id="KW-0460">Magnesium</keyword>
<proteinExistence type="inferred from homology"/>
<reference evidence="8" key="1">
    <citation type="journal article" date="2019" name="Int. J. Syst. Evol. Microbiol.">
        <title>The Global Catalogue of Microorganisms (GCM) 10K type strain sequencing project: providing services to taxonomists for standard genome sequencing and annotation.</title>
        <authorList>
            <consortium name="The Broad Institute Genomics Platform"/>
            <consortium name="The Broad Institute Genome Sequencing Center for Infectious Disease"/>
            <person name="Wu L."/>
            <person name="Ma J."/>
        </authorList>
    </citation>
    <scope>NUCLEOTIDE SEQUENCE [LARGE SCALE GENOMIC DNA]</scope>
    <source>
        <strain evidence="8">KCTC 62164</strain>
    </source>
</reference>
<evidence type="ECO:0000313" key="8">
    <source>
        <dbReference type="Proteomes" id="UP001595444"/>
    </source>
</evidence>
<feature type="binding site" evidence="4">
    <location>
        <position position="226"/>
    </location>
    <ligand>
        <name>Mg(2+)</name>
        <dbReference type="ChEBI" id="CHEBI:18420"/>
        <label>2</label>
    </ligand>
</feature>
<accession>A0ABV7D2I5</accession>
<feature type="binding site" evidence="4">
    <location>
        <begin position="109"/>
        <end position="117"/>
    </location>
    <ligand>
        <name>5-phospho-alpha-D-ribose 1-diphosphate</name>
        <dbReference type="ChEBI" id="CHEBI:58017"/>
    </ligand>
</feature>
<keyword evidence="4" id="KW-0028">Amino-acid biosynthesis</keyword>
<feature type="binding site" evidence="4">
    <location>
        <position position="81"/>
    </location>
    <ligand>
        <name>5-phospho-alpha-D-ribose 1-diphosphate</name>
        <dbReference type="ChEBI" id="CHEBI:58017"/>
    </ligand>
</feature>
<keyword evidence="4" id="KW-0479">Metal-binding</keyword>